<feature type="transmembrane region" description="Helical" evidence="1">
    <location>
        <begin position="16"/>
        <end position="33"/>
    </location>
</feature>
<protein>
    <submittedName>
        <fullName evidence="2">Uncharacterized protein</fullName>
    </submittedName>
</protein>
<dbReference type="RefSeq" id="WP_171363115.1">
    <property type="nucleotide sequence ID" value="NZ_WVQY01000002.1"/>
</dbReference>
<feature type="transmembrane region" description="Helical" evidence="1">
    <location>
        <begin position="48"/>
        <end position="68"/>
    </location>
</feature>
<keyword evidence="3" id="KW-1185">Reference proteome</keyword>
<gene>
    <name evidence="2" type="ORF">GS617_06770</name>
</gene>
<keyword evidence="1" id="KW-1133">Transmembrane helix</keyword>
<sequence>MIQYLDHDDFKKSRKAVIITSVSILLASTFEFSNQTLKILGLEAKFDIANLIVLLKLSLLYFFSVFLLKLLAEGASVYESTLLTRYESGTPSERLKKIYDDMASSETYTVAETDLVPAMLRPNNLSSEELLHSLTKRFRRIRNIASYADMQHFFFAQVLTPIALAFVAFWNSNALKAYLN</sequence>
<evidence type="ECO:0000256" key="1">
    <source>
        <dbReference type="SAM" id="Phobius"/>
    </source>
</evidence>
<evidence type="ECO:0000313" key="2">
    <source>
        <dbReference type="EMBL" id="NOD29966.1"/>
    </source>
</evidence>
<dbReference type="Proteomes" id="UP000599383">
    <property type="component" value="Unassembled WGS sequence"/>
</dbReference>
<keyword evidence="1" id="KW-0812">Transmembrane</keyword>
<accession>A0ABX1W9K6</accession>
<name>A0ABX1W9K6_9RHOB</name>
<reference evidence="2 3" key="1">
    <citation type="submission" date="2019-12" db="EMBL/GenBank/DDBJ databases">
        <title>Ruegeria JWLKs population differentiation of coral mucus and skeleton niches.</title>
        <authorList>
            <person name="Luo D."/>
        </authorList>
    </citation>
    <scope>NUCLEOTIDE SEQUENCE [LARGE SCALE GENOMIC DNA]</scope>
    <source>
        <strain evidence="2 3">HKCCD6238</strain>
    </source>
</reference>
<comment type="caution">
    <text evidence="2">The sequence shown here is derived from an EMBL/GenBank/DDBJ whole genome shotgun (WGS) entry which is preliminary data.</text>
</comment>
<feature type="transmembrane region" description="Helical" evidence="1">
    <location>
        <begin position="152"/>
        <end position="170"/>
    </location>
</feature>
<proteinExistence type="predicted"/>
<organism evidence="2 3">
    <name type="scientific">Ruegeria atlantica</name>
    <dbReference type="NCBI Taxonomy" id="81569"/>
    <lineage>
        <taxon>Bacteria</taxon>
        <taxon>Pseudomonadati</taxon>
        <taxon>Pseudomonadota</taxon>
        <taxon>Alphaproteobacteria</taxon>
        <taxon>Rhodobacterales</taxon>
        <taxon>Roseobacteraceae</taxon>
        <taxon>Ruegeria</taxon>
    </lineage>
</organism>
<evidence type="ECO:0000313" key="3">
    <source>
        <dbReference type="Proteomes" id="UP000599383"/>
    </source>
</evidence>
<keyword evidence="1" id="KW-0472">Membrane</keyword>
<dbReference type="EMBL" id="WVQY01000002">
    <property type="protein sequence ID" value="NOD29966.1"/>
    <property type="molecule type" value="Genomic_DNA"/>
</dbReference>